<dbReference type="RefSeq" id="WP_326295639.1">
    <property type="nucleotide sequence ID" value="NZ_JAYLLH010000002.1"/>
</dbReference>
<dbReference type="PANTHER" id="PTHR35841">
    <property type="entry name" value="PHOSPHONATES-BINDING PERIPLASMIC PROTEIN"/>
    <property type="match status" value="1"/>
</dbReference>
<proteinExistence type="predicted"/>
<dbReference type="Gene3D" id="3.40.190.10">
    <property type="entry name" value="Periplasmic binding protein-like II"/>
    <property type="match status" value="1"/>
</dbReference>
<dbReference type="Pfam" id="PF12974">
    <property type="entry name" value="Phosphonate-bd"/>
    <property type="match status" value="1"/>
</dbReference>
<organism evidence="1 2">
    <name type="scientific">Mesobacterium hydrothermale</name>
    <dbReference type="NCBI Taxonomy" id="3111907"/>
    <lineage>
        <taxon>Bacteria</taxon>
        <taxon>Pseudomonadati</taxon>
        <taxon>Pseudomonadota</taxon>
        <taxon>Alphaproteobacteria</taxon>
        <taxon>Rhodobacterales</taxon>
        <taxon>Roseobacteraceae</taxon>
        <taxon>Mesobacterium</taxon>
    </lineage>
</organism>
<accession>A0ABU6HC07</accession>
<dbReference type="EMBL" id="JAYLLH010000002">
    <property type="protein sequence ID" value="MEC3860012.1"/>
    <property type="molecule type" value="Genomic_DNA"/>
</dbReference>
<protein>
    <submittedName>
        <fullName evidence="1">PhnD/SsuA/transferrin family substrate-binding protein</fullName>
    </submittedName>
</protein>
<gene>
    <name evidence="1" type="ORF">VK792_01830</name>
</gene>
<name>A0ABU6HC07_9RHOB</name>
<dbReference type="SUPFAM" id="SSF53850">
    <property type="entry name" value="Periplasmic binding protein-like II"/>
    <property type="match status" value="1"/>
</dbReference>
<keyword evidence="2" id="KW-1185">Reference proteome</keyword>
<evidence type="ECO:0000313" key="2">
    <source>
        <dbReference type="Proteomes" id="UP001348149"/>
    </source>
</evidence>
<comment type="caution">
    <text evidence="1">The sequence shown here is derived from an EMBL/GenBank/DDBJ whole genome shotgun (WGS) entry which is preliminary data.</text>
</comment>
<reference evidence="1 2" key="1">
    <citation type="submission" date="2024-01" db="EMBL/GenBank/DDBJ databases">
        <title>Mesobacterium rodlantinim sp. nov., isolated from shallow sea hydrothermal systems off Kueishantao Island.</title>
        <authorList>
            <person name="Su Z."/>
            <person name="Tang K."/>
        </authorList>
    </citation>
    <scope>NUCLEOTIDE SEQUENCE [LARGE SCALE GENOMIC DNA]</scope>
    <source>
        <strain evidence="1 2">TK19101</strain>
    </source>
</reference>
<dbReference type="Proteomes" id="UP001348149">
    <property type="component" value="Unassembled WGS sequence"/>
</dbReference>
<evidence type="ECO:0000313" key="1">
    <source>
        <dbReference type="EMBL" id="MEC3860012.1"/>
    </source>
</evidence>
<sequence>MIVSLPMYDRPETAAANDVFWGLIREALGYGPERLNRALDPWEAWEHPDLLLSQTCGLPYRTRLQGKVSLIASPDFGLPDCPPGYYNSVLVARADDRRSLDDLAAARVVINQDHSQSGFAAIMSHFAACAIVPNIATQSGGHAASARMVAEGAADLAAIDGNTWRMIQAFDPWAGALREIERTAPTPAMPYITGPTQDAAPLRAAMVAAVDRLPDATRALLGLRGITLVPPQAFLAVPTPKFATDLT</sequence>
<dbReference type="PANTHER" id="PTHR35841:SF1">
    <property type="entry name" value="PHOSPHONATES-BINDING PERIPLASMIC PROTEIN"/>
    <property type="match status" value="1"/>
</dbReference>